<keyword evidence="4 6" id="KW-1133">Transmembrane helix</keyword>
<reference evidence="7" key="1">
    <citation type="submission" date="2023-06" db="EMBL/GenBank/DDBJ databases">
        <title>Comparative genomics of Bacillaceae isolates and their secondary metabolite potential.</title>
        <authorList>
            <person name="Song L."/>
            <person name="Nielsen L.J."/>
            <person name="Mohite O."/>
            <person name="Xu X."/>
            <person name="Weber T."/>
            <person name="Kovacs A.T."/>
        </authorList>
    </citation>
    <scope>NUCLEOTIDE SEQUENCE</scope>
    <source>
        <strain evidence="7">D8_B_37</strain>
    </source>
</reference>
<dbReference type="InterPro" id="IPR005598">
    <property type="entry name" value="ATP_synth_I"/>
</dbReference>
<evidence type="ECO:0000313" key="8">
    <source>
        <dbReference type="Proteomes" id="UP001234602"/>
    </source>
</evidence>
<dbReference type="EMBL" id="JAUCEY010000008">
    <property type="protein sequence ID" value="MDM5451334.1"/>
    <property type="molecule type" value="Genomic_DNA"/>
</dbReference>
<evidence type="ECO:0000256" key="2">
    <source>
        <dbReference type="ARBA" id="ARBA00022475"/>
    </source>
</evidence>
<feature type="transmembrane region" description="Helical" evidence="6">
    <location>
        <begin position="72"/>
        <end position="89"/>
    </location>
</feature>
<comment type="subcellular location">
    <subcellularLocation>
        <location evidence="1">Cell membrane</location>
        <topology evidence="1">Multi-pass membrane protein</topology>
    </subcellularLocation>
</comment>
<dbReference type="RefSeq" id="WP_061465708.1">
    <property type="nucleotide sequence ID" value="NZ_CP011008.1"/>
</dbReference>
<keyword evidence="5 6" id="KW-0472">Membrane</keyword>
<protein>
    <submittedName>
        <fullName evidence="7">ATP synthase subunit I</fullName>
    </submittedName>
</protein>
<feature type="transmembrane region" description="Helical" evidence="6">
    <location>
        <begin position="95"/>
        <end position="117"/>
    </location>
</feature>
<comment type="caution">
    <text evidence="7">The sequence shown here is derived from an EMBL/GenBank/DDBJ whole genome shotgun (WGS) entry which is preliminary data.</text>
</comment>
<dbReference type="Proteomes" id="UP001234602">
    <property type="component" value="Unassembled WGS sequence"/>
</dbReference>
<evidence type="ECO:0000313" key="7">
    <source>
        <dbReference type="EMBL" id="MDM5451334.1"/>
    </source>
</evidence>
<accession>A0AAW7IA33</accession>
<sequence>MLELEKMFNRQLKYMLYLMGIYVLGVGFTPYDSVFQGLLLGTAFSLFIFWSMVKKNKKFSQEVAEGKKTRSLGSLTRMSVAGLAAIIALRYPYEFQVVCVVVGLMTVYFVIMIDYFMQNIRRK</sequence>
<proteinExistence type="predicted"/>
<evidence type="ECO:0000256" key="1">
    <source>
        <dbReference type="ARBA" id="ARBA00004651"/>
    </source>
</evidence>
<keyword evidence="3 6" id="KW-0812">Transmembrane</keyword>
<evidence type="ECO:0000256" key="3">
    <source>
        <dbReference type="ARBA" id="ARBA00022692"/>
    </source>
</evidence>
<feature type="transmembrane region" description="Helical" evidence="6">
    <location>
        <begin position="12"/>
        <end position="28"/>
    </location>
</feature>
<dbReference type="GO" id="GO:0005886">
    <property type="term" value="C:plasma membrane"/>
    <property type="evidence" value="ECO:0007669"/>
    <property type="project" value="UniProtKB-SubCell"/>
</dbReference>
<dbReference type="InterPro" id="IPR039072">
    <property type="entry name" value="ATP_synth_I_Bacilli"/>
</dbReference>
<evidence type="ECO:0000256" key="5">
    <source>
        <dbReference type="ARBA" id="ARBA00023136"/>
    </source>
</evidence>
<gene>
    <name evidence="7" type="ORF">QUF89_03700</name>
</gene>
<dbReference type="AlphaFoldDB" id="A0AAW7IA33"/>
<organism evidence="7 8">
    <name type="scientific">Peribacillus simplex</name>
    <dbReference type="NCBI Taxonomy" id="1478"/>
    <lineage>
        <taxon>Bacteria</taxon>
        <taxon>Bacillati</taxon>
        <taxon>Bacillota</taxon>
        <taxon>Bacilli</taxon>
        <taxon>Bacillales</taxon>
        <taxon>Bacillaceae</taxon>
        <taxon>Peribacillus</taxon>
    </lineage>
</organism>
<feature type="transmembrane region" description="Helical" evidence="6">
    <location>
        <begin position="34"/>
        <end position="52"/>
    </location>
</feature>
<dbReference type="Pfam" id="PF03899">
    <property type="entry name" value="ATP-synt_I"/>
    <property type="match status" value="1"/>
</dbReference>
<name>A0AAW7IA33_9BACI</name>
<keyword evidence="2" id="KW-1003">Cell membrane</keyword>
<dbReference type="KEGG" id="bsj:UP17_24180"/>
<evidence type="ECO:0000256" key="6">
    <source>
        <dbReference type="SAM" id="Phobius"/>
    </source>
</evidence>
<dbReference type="PANTHER" id="PTHR40035:SF1">
    <property type="entry name" value="ATP SYNTHASE PROTEIN I"/>
    <property type="match status" value="1"/>
</dbReference>
<dbReference type="PANTHER" id="PTHR40035">
    <property type="entry name" value="ATP SYNTHASE PROTEIN I"/>
    <property type="match status" value="1"/>
</dbReference>
<evidence type="ECO:0000256" key="4">
    <source>
        <dbReference type="ARBA" id="ARBA00022989"/>
    </source>
</evidence>